<dbReference type="EC" id="2.6.99.2" evidence="4 5"/>
<dbReference type="NCBIfam" id="NF003626">
    <property type="entry name" value="PRK05265.1-4"/>
    <property type="match status" value="1"/>
</dbReference>
<evidence type="ECO:0000313" key="6">
    <source>
        <dbReference type="EMBL" id="BAT71982.1"/>
    </source>
</evidence>
<evidence type="ECO:0000256" key="5">
    <source>
        <dbReference type="NCBIfam" id="TIGR00559"/>
    </source>
</evidence>
<feature type="binding site" evidence="4">
    <location>
        <position position="47"/>
    </location>
    <ligand>
        <name>1-deoxy-D-xylulose 5-phosphate</name>
        <dbReference type="ChEBI" id="CHEBI:57792"/>
    </ligand>
</feature>
<dbReference type="NCBIfam" id="TIGR00559">
    <property type="entry name" value="pdxJ"/>
    <property type="match status" value="1"/>
</dbReference>
<dbReference type="InterPro" id="IPR013785">
    <property type="entry name" value="Aldolase_TIM"/>
</dbReference>
<feature type="active site" description="Proton donor" evidence="4">
    <location>
        <position position="190"/>
    </location>
</feature>
<feature type="binding site" evidence="4">
    <location>
        <position position="102"/>
    </location>
    <ligand>
        <name>1-deoxy-D-xylulose 5-phosphate</name>
        <dbReference type="ChEBI" id="CHEBI:57792"/>
    </ligand>
</feature>
<evidence type="ECO:0000256" key="4">
    <source>
        <dbReference type="HAMAP-Rule" id="MF_00279"/>
    </source>
</evidence>
<dbReference type="InterPro" id="IPR036130">
    <property type="entry name" value="Pyridoxine-5'_phos_synth"/>
</dbReference>
<dbReference type="UniPathway" id="UPA00244">
    <property type="reaction ID" value="UER00313"/>
</dbReference>
<dbReference type="RefSeq" id="WP_068549971.1">
    <property type="nucleotide sequence ID" value="NZ_AP013035.1"/>
</dbReference>
<comment type="function">
    <text evidence="4">Catalyzes the complicated ring closure reaction between the two acyclic compounds 1-deoxy-D-xylulose-5-phosphate (DXP) and 3-amino-2-oxopropyl phosphate (1-amino-acetone-3-phosphate or AAP) to form pyridoxine 5'-phosphate (PNP) and inorganic phosphate.</text>
</comment>
<feature type="binding site" evidence="4">
    <location>
        <position position="191"/>
    </location>
    <ligand>
        <name>3-amino-2-oxopropyl phosphate</name>
        <dbReference type="ChEBI" id="CHEBI:57279"/>
    </ligand>
</feature>
<dbReference type="Proteomes" id="UP000063234">
    <property type="component" value="Chromosome"/>
</dbReference>
<evidence type="ECO:0000256" key="2">
    <source>
        <dbReference type="ARBA" id="ARBA00022679"/>
    </source>
</evidence>
<dbReference type="EMBL" id="AP013035">
    <property type="protein sequence ID" value="BAT71982.1"/>
    <property type="molecule type" value="Genomic_DNA"/>
</dbReference>
<feature type="active site" description="Proton acceptor" evidence="4">
    <location>
        <position position="45"/>
    </location>
</feature>
<protein>
    <recommendedName>
        <fullName evidence="4 5">Pyridoxine 5'-phosphate synthase</fullName>
        <shortName evidence="4">PNP synthase</shortName>
        <ecNumber evidence="4 5">2.6.99.2</ecNumber>
    </recommendedName>
</protein>
<comment type="subunit">
    <text evidence="4">Homooctamer; tetramer of dimers.</text>
</comment>
<dbReference type="PANTHER" id="PTHR30456:SF0">
    <property type="entry name" value="PYRIDOXINE 5'-PHOSPHATE SYNTHASE"/>
    <property type="match status" value="1"/>
</dbReference>
<dbReference type="AlphaFoldDB" id="A0A0S3QUH9"/>
<comment type="catalytic activity">
    <reaction evidence="4">
        <text>3-amino-2-oxopropyl phosphate + 1-deoxy-D-xylulose 5-phosphate = pyridoxine 5'-phosphate + phosphate + 2 H2O + H(+)</text>
        <dbReference type="Rhea" id="RHEA:15265"/>
        <dbReference type="ChEBI" id="CHEBI:15377"/>
        <dbReference type="ChEBI" id="CHEBI:15378"/>
        <dbReference type="ChEBI" id="CHEBI:43474"/>
        <dbReference type="ChEBI" id="CHEBI:57279"/>
        <dbReference type="ChEBI" id="CHEBI:57792"/>
        <dbReference type="ChEBI" id="CHEBI:58589"/>
        <dbReference type="EC" id="2.6.99.2"/>
    </reaction>
</comment>
<dbReference type="GO" id="GO:0008615">
    <property type="term" value="P:pyridoxine biosynthetic process"/>
    <property type="evidence" value="ECO:0007669"/>
    <property type="project" value="UniProtKB-UniRule"/>
</dbReference>
<evidence type="ECO:0000313" key="7">
    <source>
        <dbReference type="Proteomes" id="UP000063234"/>
    </source>
</evidence>
<gene>
    <name evidence="4 6" type="primary">pdxJ</name>
    <name evidence="6" type="ORF">TST_1191</name>
</gene>
<dbReference type="KEGG" id="ttk:TST_1191"/>
<comment type="similarity">
    <text evidence="4">Belongs to the PNP synthase family.</text>
</comment>
<keyword evidence="1 4" id="KW-0963">Cytoplasm</keyword>
<feature type="binding site" evidence="4">
    <location>
        <position position="9"/>
    </location>
    <ligand>
        <name>3-amino-2-oxopropyl phosphate</name>
        <dbReference type="ChEBI" id="CHEBI:57279"/>
    </ligand>
</feature>
<dbReference type="Gene3D" id="3.20.20.70">
    <property type="entry name" value="Aldolase class I"/>
    <property type="match status" value="1"/>
</dbReference>
<feature type="binding site" evidence="4">
    <location>
        <position position="20"/>
    </location>
    <ligand>
        <name>3-amino-2-oxopropyl phosphate</name>
        <dbReference type="ChEBI" id="CHEBI:57279"/>
    </ligand>
</feature>
<feature type="binding site" evidence="4">
    <location>
        <begin position="212"/>
        <end position="213"/>
    </location>
    <ligand>
        <name>3-amino-2-oxopropyl phosphate</name>
        <dbReference type="ChEBI" id="CHEBI:57279"/>
    </ligand>
</feature>
<reference evidence="7" key="1">
    <citation type="journal article" date="2018" name="Science">
        <title>A primordial and reversible TCA cycle in a facultatively chemolithoautotrophic thermophile.</title>
        <authorList>
            <person name="Nunoura T."/>
            <person name="Chikaraishi Y."/>
            <person name="Izaki R."/>
            <person name="Suwa T."/>
            <person name="Sato T."/>
            <person name="Harada T."/>
            <person name="Mori K."/>
            <person name="Kato Y."/>
            <person name="Miyazaki M."/>
            <person name="Shimamura S."/>
            <person name="Yanagawa K."/>
            <person name="Shuto A."/>
            <person name="Ohkouchi N."/>
            <person name="Fujita N."/>
            <person name="Takaki Y."/>
            <person name="Atomi H."/>
            <person name="Takai K."/>
        </authorList>
    </citation>
    <scope>NUCLEOTIDE SEQUENCE [LARGE SCALE GENOMIC DNA]</scope>
    <source>
        <strain evidence="7">DSM 17441 / JCM 13301 / NBRC 103674 / ABI70S6</strain>
    </source>
</reference>
<feature type="binding site" evidence="4">
    <location>
        <position position="52"/>
    </location>
    <ligand>
        <name>1-deoxy-D-xylulose 5-phosphate</name>
        <dbReference type="ChEBI" id="CHEBI:57792"/>
    </ligand>
</feature>
<dbReference type="NCBIfam" id="NF003627">
    <property type="entry name" value="PRK05265.1-5"/>
    <property type="match status" value="1"/>
</dbReference>
<dbReference type="HAMAP" id="MF_00279">
    <property type="entry name" value="PdxJ"/>
    <property type="match status" value="1"/>
</dbReference>
<dbReference type="PATRIC" id="fig|1298851.3.peg.1253"/>
<dbReference type="SUPFAM" id="SSF63892">
    <property type="entry name" value="Pyridoxine 5'-phosphate synthase"/>
    <property type="match status" value="1"/>
</dbReference>
<feature type="binding site" evidence="4">
    <location>
        <begin position="11"/>
        <end position="12"/>
    </location>
    <ligand>
        <name>1-deoxy-D-xylulose 5-phosphate</name>
        <dbReference type="ChEBI" id="CHEBI:57792"/>
    </ligand>
</feature>
<dbReference type="GO" id="GO:0005829">
    <property type="term" value="C:cytosol"/>
    <property type="evidence" value="ECO:0007669"/>
    <property type="project" value="TreeGrafter"/>
</dbReference>
<dbReference type="Pfam" id="PF03740">
    <property type="entry name" value="PdxJ"/>
    <property type="match status" value="1"/>
</dbReference>
<dbReference type="InterPro" id="IPR004569">
    <property type="entry name" value="PyrdxlP_synth_PdxJ"/>
</dbReference>
<accession>A0A0S3QUH9</accession>
<proteinExistence type="inferred from homology"/>
<comment type="subcellular location">
    <subcellularLocation>
        <location evidence="4">Cytoplasm</location>
    </subcellularLocation>
</comment>
<dbReference type="OrthoDB" id="9806590at2"/>
<sequence length="239" mass="26370">MGYVRLGVNVDHVATLREARKGIVPDPVHAAFIAELAGADGITVHLRMDRRHIKERDLRLLKETVKTRLNLEMAATKEMLDIALDVKPHQVTLVPERPGEVTTEGGLDVVSNVEEIKKIVEKLQTEGIEVSIFVDPETAQVKASKEAGAEAIEIHTGIYAASENKEAELERIFEAARVAKNLGLRVHAGHDLNYKNIIPVLKTPGLEEVNIGHAIIARAVYVGLERAVREMREIIDAHS</sequence>
<dbReference type="NCBIfam" id="NF003625">
    <property type="entry name" value="PRK05265.1-3"/>
    <property type="match status" value="1"/>
</dbReference>
<feature type="site" description="Transition state stabilizer" evidence="4">
    <location>
        <position position="153"/>
    </location>
</feature>
<dbReference type="CDD" id="cd00003">
    <property type="entry name" value="PNPsynthase"/>
    <property type="match status" value="1"/>
</dbReference>
<organism evidence="6 7">
    <name type="scientific">Thermosulfidibacter takaii (strain DSM 17441 / JCM 13301 / NBRC 103674 / ABI70S6)</name>
    <dbReference type="NCBI Taxonomy" id="1298851"/>
    <lineage>
        <taxon>Bacteria</taxon>
        <taxon>Pseudomonadati</taxon>
        <taxon>Thermosulfidibacterota</taxon>
        <taxon>Thermosulfidibacteria</taxon>
        <taxon>Thermosulfidibacterales</taxon>
        <taxon>Thermosulfidibacteraceae</taxon>
    </lineage>
</organism>
<keyword evidence="7" id="KW-1185">Reference proteome</keyword>
<evidence type="ECO:0000256" key="3">
    <source>
        <dbReference type="ARBA" id="ARBA00023096"/>
    </source>
</evidence>
<keyword evidence="2 4" id="KW-0808">Transferase</keyword>
<dbReference type="GO" id="GO:0033856">
    <property type="term" value="F:pyridoxine 5'-phosphate synthase activity"/>
    <property type="evidence" value="ECO:0007669"/>
    <property type="project" value="UniProtKB-UniRule"/>
</dbReference>
<evidence type="ECO:0000256" key="1">
    <source>
        <dbReference type="ARBA" id="ARBA00022490"/>
    </source>
</evidence>
<dbReference type="PANTHER" id="PTHR30456">
    <property type="entry name" value="PYRIDOXINE 5'-PHOSPHATE SYNTHASE"/>
    <property type="match status" value="1"/>
</dbReference>
<comment type="pathway">
    <text evidence="4">Cofactor biosynthesis; pyridoxine 5'-phosphate biosynthesis; pyridoxine 5'-phosphate from D-erythrose 4-phosphate: step 5/5.</text>
</comment>
<keyword evidence="3 4" id="KW-0664">Pyridoxine biosynthesis</keyword>
<dbReference type="STRING" id="1298851.TST_1191"/>
<name>A0A0S3QUH9_THET7</name>
<feature type="active site" description="Proton acceptor" evidence="4">
    <location>
        <position position="72"/>
    </location>
</feature>